<dbReference type="Proteomes" id="UP000316079">
    <property type="component" value="Unassembled WGS sequence"/>
</dbReference>
<proteinExistence type="predicted"/>
<reference evidence="2 3" key="1">
    <citation type="journal article" date="2019" name="Sci. Data">
        <title>Hybrid genome assembly and annotation of Danionella translucida.</title>
        <authorList>
            <person name="Kadobianskyi M."/>
            <person name="Schulze L."/>
            <person name="Schuelke M."/>
            <person name="Judkewitz B."/>
        </authorList>
    </citation>
    <scope>NUCLEOTIDE SEQUENCE [LARGE SCALE GENOMIC DNA]</scope>
    <source>
        <strain evidence="2 3">Bolton</strain>
    </source>
</reference>
<feature type="region of interest" description="Disordered" evidence="1">
    <location>
        <begin position="47"/>
        <end position="74"/>
    </location>
</feature>
<gene>
    <name evidence="2" type="ORF">DNTS_032631</name>
</gene>
<protein>
    <submittedName>
        <fullName evidence="2">Uncharacterized protein</fullName>
    </submittedName>
</protein>
<organism evidence="2 3">
    <name type="scientific">Danionella cerebrum</name>
    <dbReference type="NCBI Taxonomy" id="2873325"/>
    <lineage>
        <taxon>Eukaryota</taxon>
        <taxon>Metazoa</taxon>
        <taxon>Chordata</taxon>
        <taxon>Craniata</taxon>
        <taxon>Vertebrata</taxon>
        <taxon>Euteleostomi</taxon>
        <taxon>Actinopterygii</taxon>
        <taxon>Neopterygii</taxon>
        <taxon>Teleostei</taxon>
        <taxon>Ostariophysi</taxon>
        <taxon>Cypriniformes</taxon>
        <taxon>Danionidae</taxon>
        <taxon>Danioninae</taxon>
        <taxon>Danionella</taxon>
    </lineage>
</organism>
<name>A0A553MPM4_9TELE</name>
<accession>A0A553MPM4</accession>
<dbReference type="OrthoDB" id="10023351at2759"/>
<evidence type="ECO:0000256" key="1">
    <source>
        <dbReference type="SAM" id="MobiDB-lite"/>
    </source>
</evidence>
<evidence type="ECO:0000313" key="2">
    <source>
        <dbReference type="EMBL" id="TRY55133.1"/>
    </source>
</evidence>
<evidence type="ECO:0000313" key="3">
    <source>
        <dbReference type="Proteomes" id="UP000316079"/>
    </source>
</evidence>
<dbReference type="AlphaFoldDB" id="A0A553MPM4"/>
<feature type="compositionally biased region" description="Basic and acidic residues" evidence="1">
    <location>
        <begin position="47"/>
        <end position="68"/>
    </location>
</feature>
<dbReference type="EMBL" id="SRMA01027333">
    <property type="protein sequence ID" value="TRY55133.1"/>
    <property type="molecule type" value="Genomic_DNA"/>
</dbReference>
<comment type="caution">
    <text evidence="2">The sequence shown here is derived from an EMBL/GenBank/DDBJ whole genome shotgun (WGS) entry which is preliminary data.</text>
</comment>
<sequence>MSLRQASLKRCQETIQQSMKNLQHRCGWCSMSAMHWEARRRQQVLDRRLSASVKQDGKRDKKQEKPDAHVTQIEPSEEDKQCNCTCHAQMSKRYTVSVDYFILTQTLHKYSL</sequence>
<keyword evidence="3" id="KW-1185">Reference proteome</keyword>